<evidence type="ECO:0000313" key="3">
    <source>
        <dbReference type="Proteomes" id="UP000284379"/>
    </source>
</evidence>
<feature type="chain" id="PRO_5019184118" evidence="1">
    <location>
        <begin position="22"/>
        <end position="481"/>
    </location>
</feature>
<dbReference type="RefSeq" id="WP_007485946.1">
    <property type="nucleotide sequence ID" value="NZ_CABJFV010000007.1"/>
</dbReference>
<evidence type="ECO:0000256" key="1">
    <source>
        <dbReference type="SAM" id="SignalP"/>
    </source>
</evidence>
<reference evidence="2 3" key="1">
    <citation type="submission" date="2018-08" db="EMBL/GenBank/DDBJ databases">
        <title>A genome reference for cultivated species of the human gut microbiota.</title>
        <authorList>
            <person name="Zou Y."/>
            <person name="Xue W."/>
            <person name="Luo G."/>
        </authorList>
    </citation>
    <scope>NUCLEOTIDE SEQUENCE [LARGE SCALE GENOMIC DNA]</scope>
    <source>
        <strain evidence="2 3">AM40-30BH</strain>
    </source>
</reference>
<dbReference type="AlphaFoldDB" id="A0A413VNB8"/>
<comment type="caution">
    <text evidence="2">The sequence shown here is derived from an EMBL/GenBank/DDBJ whole genome shotgun (WGS) entry which is preliminary data.</text>
</comment>
<gene>
    <name evidence="2" type="ORF">DW888_10990</name>
</gene>
<name>A0A413VNB8_9BACE</name>
<accession>A0A413VNB8</accession>
<proteinExistence type="predicted"/>
<dbReference type="InterPro" id="IPR021428">
    <property type="entry name" value="DUF3078"/>
</dbReference>
<keyword evidence="1" id="KW-0732">Signal</keyword>
<sequence>MKNSYISSFALAIIFSSSVVAQDVVGTVSKNRTNVIKTDTVLSAKPDTLSEGLQPYLFLKLNTETNKLDTVSYLYQKYIGELDYLNDPAVPERYIPVYPKYYRLFVPLAYYYSPIAYYSKIDWEMPKLDSVSVDCSNWLPYDKDRFTTLERANKIVDQSLMGVYLNAPQLVRTTEDRIRSRKVFREDVKPKTKTEVLRLFDKEPMEVAVGEAELKISKPNWWVTGGNGSLQITQNYISDNWYKGGESNNALLANLKLFANYNDREKVQFENMLEAKLGFNSTPSDKYHKYLVNTDQLRLYSKLGIQAAHNWYYTISAEFKTQFANGYKANSEELVSAFFAPADLAVSIGMDYKLKKKKFNFSLFLAPLTYNLRYIGNSEVNETKFGLDKGKCSKNDFGSQFQPTLTWTIIPSVTLDSRLNYLTSYKWVRIEWENTVNFVLNRYLSTKLYVHARYDDSSKPTEGSSYFQVKELLSFGINYQW</sequence>
<protein>
    <submittedName>
        <fullName evidence="2">DUF3078 domain-containing protein</fullName>
    </submittedName>
</protein>
<organism evidence="2 3">
    <name type="scientific">Bacteroides nordii</name>
    <dbReference type="NCBI Taxonomy" id="291645"/>
    <lineage>
        <taxon>Bacteria</taxon>
        <taxon>Pseudomonadati</taxon>
        <taxon>Bacteroidota</taxon>
        <taxon>Bacteroidia</taxon>
        <taxon>Bacteroidales</taxon>
        <taxon>Bacteroidaceae</taxon>
        <taxon>Bacteroides</taxon>
    </lineage>
</organism>
<dbReference type="Pfam" id="PF11276">
    <property type="entry name" value="DUF3078"/>
    <property type="match status" value="1"/>
</dbReference>
<dbReference type="GeneID" id="69501873"/>
<evidence type="ECO:0000313" key="2">
    <source>
        <dbReference type="EMBL" id="RHB34974.1"/>
    </source>
</evidence>
<dbReference type="EMBL" id="QSGO01000007">
    <property type="protein sequence ID" value="RHB34974.1"/>
    <property type="molecule type" value="Genomic_DNA"/>
</dbReference>
<feature type="signal peptide" evidence="1">
    <location>
        <begin position="1"/>
        <end position="21"/>
    </location>
</feature>
<dbReference type="Proteomes" id="UP000284379">
    <property type="component" value="Unassembled WGS sequence"/>
</dbReference>